<dbReference type="eggNOG" id="arCOG09205">
    <property type="taxonomic scope" value="Archaea"/>
</dbReference>
<dbReference type="AlphaFoldDB" id="L9WAS6"/>
<evidence type="ECO:0000313" key="1">
    <source>
        <dbReference type="EMBL" id="ELY46386.1"/>
    </source>
</evidence>
<dbReference type="Pfam" id="PF03745">
    <property type="entry name" value="DUF309"/>
    <property type="match status" value="1"/>
</dbReference>
<organism evidence="1 2">
    <name type="scientific">Natronorubrum tibetense GA33</name>
    <dbReference type="NCBI Taxonomy" id="1114856"/>
    <lineage>
        <taxon>Archaea</taxon>
        <taxon>Methanobacteriati</taxon>
        <taxon>Methanobacteriota</taxon>
        <taxon>Stenosarchaea group</taxon>
        <taxon>Halobacteria</taxon>
        <taxon>Halobacteriales</taxon>
        <taxon>Natrialbaceae</taxon>
        <taxon>Natronorubrum</taxon>
    </lineage>
</organism>
<dbReference type="InterPro" id="IPR005500">
    <property type="entry name" value="DUF309"/>
</dbReference>
<dbReference type="RefSeq" id="WP_006087771.1">
    <property type="nucleotide sequence ID" value="NZ_AOHW01000002.1"/>
</dbReference>
<name>L9WAS6_9EURY</name>
<dbReference type="PATRIC" id="fig|1114856.3.peg.114"/>
<protein>
    <recommendedName>
        <fullName evidence="3">DUF309 domain-containing protein</fullName>
    </recommendedName>
</protein>
<gene>
    <name evidence="1" type="ORF">C496_00540</name>
</gene>
<dbReference type="PANTHER" id="PTHR34796">
    <property type="entry name" value="EXPRESSED PROTEIN"/>
    <property type="match status" value="1"/>
</dbReference>
<evidence type="ECO:0000313" key="2">
    <source>
        <dbReference type="Proteomes" id="UP000011599"/>
    </source>
</evidence>
<dbReference type="Proteomes" id="UP000011599">
    <property type="component" value="Unassembled WGS sequence"/>
</dbReference>
<dbReference type="PANTHER" id="PTHR34796:SF1">
    <property type="entry name" value="EXPRESSED PROTEIN"/>
    <property type="match status" value="1"/>
</dbReference>
<proteinExistence type="predicted"/>
<keyword evidence="2" id="KW-1185">Reference proteome</keyword>
<comment type="caution">
    <text evidence="1">The sequence shown here is derived from an EMBL/GenBank/DDBJ whole genome shotgun (WGS) entry which is preliminary data.</text>
</comment>
<dbReference type="STRING" id="1114856.GCA_000383975_01924"/>
<evidence type="ECO:0008006" key="3">
    <source>
        <dbReference type="Google" id="ProtNLM"/>
    </source>
</evidence>
<reference evidence="1 2" key="1">
    <citation type="journal article" date="2014" name="PLoS Genet.">
        <title>Phylogenetically driven sequencing of extremely halophilic archaea reveals strategies for static and dynamic osmo-response.</title>
        <authorList>
            <person name="Becker E.A."/>
            <person name="Seitzer P.M."/>
            <person name="Tritt A."/>
            <person name="Larsen D."/>
            <person name="Krusor M."/>
            <person name="Yao A.I."/>
            <person name="Wu D."/>
            <person name="Madern D."/>
            <person name="Eisen J.A."/>
            <person name="Darling A.E."/>
            <person name="Facciotti M.T."/>
        </authorList>
    </citation>
    <scope>NUCLEOTIDE SEQUENCE [LARGE SCALE GENOMIC DNA]</scope>
    <source>
        <strain evidence="1 2">GA33</strain>
    </source>
</reference>
<dbReference type="Gene3D" id="1.10.3450.10">
    <property type="entry name" value="TTHA0068-like"/>
    <property type="match status" value="1"/>
</dbReference>
<dbReference type="SUPFAM" id="SSF140663">
    <property type="entry name" value="TTHA0068-like"/>
    <property type="match status" value="1"/>
</dbReference>
<dbReference type="OrthoDB" id="270022at2157"/>
<accession>L9WAS6</accession>
<sequence>MREQLRAGVAIYNAGFYHAAHDAWEEYWLDLEAGTEDERLLHGLIQFTAAVHHARGRNWEGAVGLAESARGYLAGLPADYRDVALEPVRSFLETLAADPELLERRQPIRLEHDGTTPTLADLGFVPTAVAATVLAAELGYDEVPIEQARTYAERDLEAGDDGSRFITLLFDFVREDDHRGIVYQRLTDHVDRRETRETDVEGLF</sequence>
<dbReference type="EMBL" id="AOHW01000002">
    <property type="protein sequence ID" value="ELY46386.1"/>
    <property type="molecule type" value="Genomic_DNA"/>
</dbReference>
<dbReference type="InterPro" id="IPR023203">
    <property type="entry name" value="TTHA0068_sf"/>
</dbReference>